<proteinExistence type="predicted"/>
<keyword evidence="2 3" id="KW-0040">ANK repeat</keyword>
<dbReference type="Gene3D" id="1.25.40.20">
    <property type="entry name" value="Ankyrin repeat-containing domain"/>
    <property type="match status" value="1"/>
</dbReference>
<dbReference type="PANTHER" id="PTHR24201:SF8">
    <property type="entry name" value="CYCLIN-DEPENDENT KINASE 4 INHIBITOR B"/>
    <property type="match status" value="1"/>
</dbReference>
<evidence type="ECO:0000256" key="3">
    <source>
        <dbReference type="PROSITE-ProRule" id="PRU00023"/>
    </source>
</evidence>
<evidence type="ECO:0000256" key="2">
    <source>
        <dbReference type="ARBA" id="ARBA00023043"/>
    </source>
</evidence>
<feature type="repeat" description="ANK" evidence="3">
    <location>
        <begin position="58"/>
        <end position="90"/>
    </location>
</feature>
<dbReference type="InterPro" id="IPR036770">
    <property type="entry name" value="Ankyrin_rpt-contain_sf"/>
</dbReference>
<name>A0A8C5RR40_LATLA</name>
<dbReference type="Ensembl" id="ENSLLTT00000007318.1">
    <property type="protein sequence ID" value="ENSLLTP00000007050.1"/>
    <property type="gene ID" value="ENSLLTG00000005376.1"/>
</dbReference>
<protein>
    <submittedName>
        <fullName evidence="4">Uncharacterized protein</fullName>
    </submittedName>
</protein>
<dbReference type="GeneTree" id="ENSGT01060000249383"/>
<evidence type="ECO:0000256" key="1">
    <source>
        <dbReference type="ARBA" id="ARBA00022737"/>
    </source>
</evidence>
<dbReference type="GO" id="GO:0005737">
    <property type="term" value="C:cytoplasm"/>
    <property type="evidence" value="ECO:0007669"/>
    <property type="project" value="TreeGrafter"/>
</dbReference>
<organism evidence="4 5">
    <name type="scientific">Laticauda laticaudata</name>
    <name type="common">Blue-ringed sea krait</name>
    <name type="synonym">Blue-lipped sea krait</name>
    <dbReference type="NCBI Taxonomy" id="8630"/>
    <lineage>
        <taxon>Eukaryota</taxon>
        <taxon>Metazoa</taxon>
        <taxon>Chordata</taxon>
        <taxon>Craniata</taxon>
        <taxon>Vertebrata</taxon>
        <taxon>Euteleostomi</taxon>
        <taxon>Lepidosauria</taxon>
        <taxon>Squamata</taxon>
        <taxon>Bifurcata</taxon>
        <taxon>Unidentata</taxon>
        <taxon>Episquamata</taxon>
        <taxon>Toxicofera</taxon>
        <taxon>Serpentes</taxon>
        <taxon>Colubroidea</taxon>
        <taxon>Elapidae</taxon>
        <taxon>Laticaudinae</taxon>
        <taxon>Laticauda</taxon>
    </lineage>
</organism>
<dbReference type="SUPFAM" id="SSF48403">
    <property type="entry name" value="Ankyrin repeat"/>
    <property type="match status" value="1"/>
</dbReference>
<evidence type="ECO:0000313" key="4">
    <source>
        <dbReference type="Ensembl" id="ENSLLTP00000007050.1"/>
    </source>
</evidence>
<dbReference type="Proteomes" id="UP000694406">
    <property type="component" value="Unplaced"/>
</dbReference>
<evidence type="ECO:0000313" key="5">
    <source>
        <dbReference type="Proteomes" id="UP000694406"/>
    </source>
</evidence>
<reference evidence="4" key="1">
    <citation type="submission" date="2025-08" db="UniProtKB">
        <authorList>
            <consortium name="Ensembl"/>
        </authorList>
    </citation>
    <scope>IDENTIFICATION</scope>
</reference>
<keyword evidence="5" id="KW-1185">Reference proteome</keyword>
<dbReference type="AlphaFoldDB" id="A0A8C5RR40"/>
<reference evidence="4" key="2">
    <citation type="submission" date="2025-09" db="UniProtKB">
        <authorList>
            <consortium name="Ensembl"/>
        </authorList>
    </citation>
    <scope>IDENTIFICATION</scope>
</reference>
<dbReference type="Pfam" id="PF12796">
    <property type="entry name" value="Ank_2"/>
    <property type="match status" value="1"/>
</dbReference>
<dbReference type="GO" id="GO:0004861">
    <property type="term" value="F:cyclin-dependent protein serine/threonine kinase inhibitor activity"/>
    <property type="evidence" value="ECO:0007669"/>
    <property type="project" value="TreeGrafter"/>
</dbReference>
<dbReference type="PROSITE" id="PS50088">
    <property type="entry name" value="ANK_REPEAT"/>
    <property type="match status" value="1"/>
</dbReference>
<dbReference type="GO" id="GO:2000045">
    <property type="term" value="P:regulation of G1/S transition of mitotic cell cycle"/>
    <property type="evidence" value="ECO:0007669"/>
    <property type="project" value="TreeGrafter"/>
</dbReference>
<keyword evidence="1" id="KW-0677">Repeat</keyword>
<dbReference type="GO" id="GO:0019901">
    <property type="term" value="F:protein kinase binding"/>
    <property type="evidence" value="ECO:0007669"/>
    <property type="project" value="TreeGrafter"/>
</dbReference>
<dbReference type="GO" id="GO:0008285">
    <property type="term" value="P:negative regulation of cell population proliferation"/>
    <property type="evidence" value="ECO:0007669"/>
    <property type="project" value="TreeGrafter"/>
</dbReference>
<dbReference type="PANTHER" id="PTHR24201">
    <property type="entry name" value="ANK_REP_REGION DOMAIN-CONTAINING PROTEIN"/>
    <property type="match status" value="1"/>
</dbReference>
<dbReference type="PROSITE" id="PS50297">
    <property type="entry name" value="ANK_REP_REGION"/>
    <property type="match status" value="1"/>
</dbReference>
<dbReference type="InterPro" id="IPR050776">
    <property type="entry name" value="Ank_Repeat/CDKN_Inhibitor"/>
</dbReference>
<accession>A0A8C5RR40</accession>
<sequence>SFFGGGSRDRLWRTSVESRLTTPLPSLSPLQVMALSNPRVAALLLERGANPNVPDPSTGSLPVHDAAREGFLDTLQVLVSGGARLDLCNNYGRLPLDEAAEASPLQPVRLSAALRCAGSLSWSNIWRIGRLSETTFFLKKAS</sequence>
<dbReference type="InterPro" id="IPR002110">
    <property type="entry name" value="Ankyrin_rpt"/>
</dbReference>
<dbReference type="GO" id="GO:0005634">
    <property type="term" value="C:nucleus"/>
    <property type="evidence" value="ECO:0007669"/>
    <property type="project" value="TreeGrafter"/>
</dbReference>